<dbReference type="Proteomes" id="UP000708208">
    <property type="component" value="Unassembled WGS sequence"/>
</dbReference>
<keyword evidence="3" id="KW-1185">Reference proteome</keyword>
<organism evidence="2 3">
    <name type="scientific">Allacma fusca</name>
    <dbReference type="NCBI Taxonomy" id="39272"/>
    <lineage>
        <taxon>Eukaryota</taxon>
        <taxon>Metazoa</taxon>
        <taxon>Ecdysozoa</taxon>
        <taxon>Arthropoda</taxon>
        <taxon>Hexapoda</taxon>
        <taxon>Collembola</taxon>
        <taxon>Symphypleona</taxon>
        <taxon>Sminthuridae</taxon>
        <taxon>Allacma</taxon>
    </lineage>
</organism>
<gene>
    <name evidence="1" type="ORF">AFUS01_LOCUS26395</name>
    <name evidence="2" type="ORF">AFUS01_LOCUS40382</name>
</gene>
<protein>
    <submittedName>
        <fullName evidence="2">Uncharacterized protein</fullName>
    </submittedName>
</protein>
<evidence type="ECO:0000313" key="1">
    <source>
        <dbReference type="EMBL" id="CAG7815733.1"/>
    </source>
</evidence>
<name>A0A8J2LXS5_9HEXA</name>
<comment type="caution">
    <text evidence="2">The sequence shown here is derived from an EMBL/GenBank/DDBJ whole genome shotgun (WGS) entry which is preliminary data.</text>
</comment>
<dbReference type="AlphaFoldDB" id="A0A8J2LXS5"/>
<dbReference type="EMBL" id="CAJVCH010556672">
    <property type="protein sequence ID" value="CAG7830585.1"/>
    <property type="molecule type" value="Genomic_DNA"/>
</dbReference>
<evidence type="ECO:0000313" key="2">
    <source>
        <dbReference type="EMBL" id="CAG7830585.1"/>
    </source>
</evidence>
<evidence type="ECO:0000313" key="3">
    <source>
        <dbReference type="Proteomes" id="UP000708208"/>
    </source>
</evidence>
<accession>A0A8J2LXS5</accession>
<reference evidence="2" key="1">
    <citation type="submission" date="2021-06" db="EMBL/GenBank/DDBJ databases">
        <authorList>
            <person name="Hodson N. C."/>
            <person name="Mongue J. A."/>
            <person name="Jaron S. K."/>
        </authorList>
    </citation>
    <scope>NUCLEOTIDE SEQUENCE</scope>
</reference>
<dbReference type="EMBL" id="CAJVCH010351970">
    <property type="protein sequence ID" value="CAG7815733.1"/>
    <property type="molecule type" value="Genomic_DNA"/>
</dbReference>
<feature type="non-terminal residue" evidence="2">
    <location>
        <position position="30"/>
    </location>
</feature>
<sequence>VFNVQTVHLKVAVVSVPVDKWAGIILRSSR</sequence>
<proteinExistence type="predicted"/>